<sequence length="145" mass="16016">MFRHILLPTDGSERSLQAIENGIKLAGEIGARITGYHATQDFAAIAHRAEMLEVTREHYAAQARLRTTKALDEVRHRAKLAGVECHVESSANEHPYRGIIDAAERNGCDLILMASHGRKGIQGLLLGSETQKVLTHSKIPVLVYR</sequence>
<dbReference type="PANTHER" id="PTHR46268">
    <property type="entry name" value="STRESS RESPONSE PROTEIN NHAX"/>
    <property type="match status" value="1"/>
</dbReference>
<dbReference type="InterPro" id="IPR014729">
    <property type="entry name" value="Rossmann-like_a/b/a_fold"/>
</dbReference>
<dbReference type="OrthoDB" id="9792500at2"/>
<dbReference type="RefSeq" id="WP_092405180.1">
    <property type="nucleotide sequence ID" value="NZ_FOVF01000003.1"/>
</dbReference>
<dbReference type="AlphaFoldDB" id="A0A1I4VX75"/>
<dbReference type="PANTHER" id="PTHR46268:SF15">
    <property type="entry name" value="UNIVERSAL STRESS PROTEIN HP_0031"/>
    <property type="match status" value="1"/>
</dbReference>
<name>A0A1I4VX75_9GAMM</name>
<dbReference type="Proteomes" id="UP000198575">
    <property type="component" value="Unassembled WGS sequence"/>
</dbReference>
<evidence type="ECO:0000256" key="1">
    <source>
        <dbReference type="ARBA" id="ARBA00008791"/>
    </source>
</evidence>
<evidence type="ECO:0000313" key="4">
    <source>
        <dbReference type="Proteomes" id="UP000198575"/>
    </source>
</evidence>
<proteinExistence type="inferred from homology"/>
<comment type="similarity">
    <text evidence="1">Belongs to the universal stress protein A family.</text>
</comment>
<dbReference type="STRING" id="578942.SAMN05216289_103140"/>
<dbReference type="PRINTS" id="PR01438">
    <property type="entry name" value="UNVRSLSTRESS"/>
</dbReference>
<dbReference type="SUPFAM" id="SSF52402">
    <property type="entry name" value="Adenine nucleotide alpha hydrolases-like"/>
    <property type="match status" value="1"/>
</dbReference>
<organism evidence="3 4">
    <name type="scientific">Dokdonella immobilis</name>
    <dbReference type="NCBI Taxonomy" id="578942"/>
    <lineage>
        <taxon>Bacteria</taxon>
        <taxon>Pseudomonadati</taxon>
        <taxon>Pseudomonadota</taxon>
        <taxon>Gammaproteobacteria</taxon>
        <taxon>Lysobacterales</taxon>
        <taxon>Rhodanobacteraceae</taxon>
        <taxon>Dokdonella</taxon>
    </lineage>
</organism>
<dbReference type="CDD" id="cd00293">
    <property type="entry name" value="USP-like"/>
    <property type="match status" value="1"/>
</dbReference>
<dbReference type="Pfam" id="PF00582">
    <property type="entry name" value="Usp"/>
    <property type="match status" value="1"/>
</dbReference>
<keyword evidence="4" id="KW-1185">Reference proteome</keyword>
<dbReference type="InterPro" id="IPR006016">
    <property type="entry name" value="UspA"/>
</dbReference>
<gene>
    <name evidence="3" type="ORF">SAMN05216289_103140</name>
</gene>
<dbReference type="Gene3D" id="3.40.50.620">
    <property type="entry name" value="HUPs"/>
    <property type="match status" value="1"/>
</dbReference>
<reference evidence="3 4" key="1">
    <citation type="submission" date="2016-10" db="EMBL/GenBank/DDBJ databases">
        <authorList>
            <person name="de Groot N.N."/>
        </authorList>
    </citation>
    <scope>NUCLEOTIDE SEQUENCE [LARGE SCALE GENOMIC DNA]</scope>
    <source>
        <strain evidence="3 4">CGMCC 1.7659</strain>
    </source>
</reference>
<dbReference type="InterPro" id="IPR006015">
    <property type="entry name" value="Universal_stress_UspA"/>
</dbReference>
<dbReference type="EMBL" id="FOVF01000003">
    <property type="protein sequence ID" value="SFN05825.1"/>
    <property type="molecule type" value="Genomic_DNA"/>
</dbReference>
<evidence type="ECO:0000313" key="3">
    <source>
        <dbReference type="EMBL" id="SFN05825.1"/>
    </source>
</evidence>
<accession>A0A1I4VX75</accession>
<protein>
    <submittedName>
        <fullName evidence="3">Nucleotide-binding universal stress protein, UspA family</fullName>
    </submittedName>
</protein>
<evidence type="ECO:0000259" key="2">
    <source>
        <dbReference type="Pfam" id="PF00582"/>
    </source>
</evidence>
<feature type="domain" description="UspA" evidence="2">
    <location>
        <begin position="1"/>
        <end position="145"/>
    </location>
</feature>